<dbReference type="CDD" id="cd00519">
    <property type="entry name" value="Lipase_3"/>
    <property type="match status" value="1"/>
</dbReference>
<feature type="domain" description="Fungal lipase-type" evidence="1">
    <location>
        <begin position="91"/>
        <end position="238"/>
    </location>
</feature>
<name>G0UT25_TRYCI</name>
<evidence type="ECO:0000259" key="1">
    <source>
        <dbReference type="Pfam" id="PF01764"/>
    </source>
</evidence>
<accession>G0UT25</accession>
<protein>
    <submittedName>
        <fullName evidence="2">Uncharacterized protein TCIL3000_8_7680</fullName>
    </submittedName>
</protein>
<dbReference type="VEuPathDB" id="TriTrypDB:TcIL3000_8_7680"/>
<sequence length="351" mass="38461">MNTLETIILIIGCASLPVPSSCLLNALRDYSEDTAMSALYYAKSSYCASPLISNWTCEPCSNNTHFKVAGCYENSTAGTLAFVGTDDRSIVVGFRGTISVRNWVEDISYWGTPFPYSDCAGCLVHGGFLGAYDSLRSSVRKTLRGLIEAHPGLPILITGHSLGGALALLTAVDAISNPPLPPSAIGGAVPHVRLYTFGKPRVGNPTFAHWVNVLFHSGRHEAYRIVHRRDVVPHLPLVFMGFLHSGHELWFNYSQPLKYVNCSDMQDAISPSVAVNEDHNCSFSVHRSSVADHLWYLGVTTRCSFNSTVESNFTSTISDEMLKLVDEEHMQAHYDEYSHNSHATDTAESLG</sequence>
<dbReference type="GO" id="GO:0006629">
    <property type="term" value="P:lipid metabolic process"/>
    <property type="evidence" value="ECO:0007669"/>
    <property type="project" value="InterPro"/>
</dbReference>
<dbReference type="InterPro" id="IPR002921">
    <property type="entry name" value="Fungal_lipase-type"/>
</dbReference>
<dbReference type="PANTHER" id="PTHR45856:SF25">
    <property type="entry name" value="FUNGAL LIPASE-LIKE DOMAIN-CONTAINING PROTEIN"/>
    <property type="match status" value="1"/>
</dbReference>
<gene>
    <name evidence="2" type="ORF">TCIL3000_8_7680</name>
</gene>
<reference evidence="2" key="1">
    <citation type="journal article" date="2012" name="Proc. Natl. Acad. Sci. U.S.A.">
        <title>Antigenic diversity is generated by distinct evolutionary mechanisms in African trypanosome species.</title>
        <authorList>
            <person name="Jackson A.P."/>
            <person name="Berry A."/>
            <person name="Aslett M."/>
            <person name="Allison H.C."/>
            <person name="Burton P."/>
            <person name="Vavrova-Anderson J."/>
            <person name="Brown R."/>
            <person name="Browne H."/>
            <person name="Corton N."/>
            <person name="Hauser H."/>
            <person name="Gamble J."/>
            <person name="Gilderthorp R."/>
            <person name="Marcello L."/>
            <person name="McQuillan J."/>
            <person name="Otto T.D."/>
            <person name="Quail M.A."/>
            <person name="Sanders M.J."/>
            <person name="van Tonder A."/>
            <person name="Ginger M.L."/>
            <person name="Field M.C."/>
            <person name="Barry J.D."/>
            <person name="Hertz-Fowler C."/>
            <person name="Berriman M."/>
        </authorList>
    </citation>
    <scope>NUCLEOTIDE SEQUENCE</scope>
    <source>
        <strain evidence="2">IL3000</strain>
    </source>
</reference>
<dbReference type="Pfam" id="PF01764">
    <property type="entry name" value="Lipase_3"/>
    <property type="match status" value="1"/>
</dbReference>
<organism evidence="2">
    <name type="scientific">Trypanosoma congolense (strain IL3000)</name>
    <dbReference type="NCBI Taxonomy" id="1068625"/>
    <lineage>
        <taxon>Eukaryota</taxon>
        <taxon>Discoba</taxon>
        <taxon>Euglenozoa</taxon>
        <taxon>Kinetoplastea</taxon>
        <taxon>Metakinetoplastina</taxon>
        <taxon>Trypanosomatida</taxon>
        <taxon>Trypanosomatidae</taxon>
        <taxon>Trypanosoma</taxon>
        <taxon>Nannomonas</taxon>
    </lineage>
</organism>
<dbReference type="Gene3D" id="3.40.50.1820">
    <property type="entry name" value="alpha/beta hydrolase"/>
    <property type="match status" value="1"/>
</dbReference>
<proteinExistence type="predicted"/>
<dbReference type="InterPro" id="IPR029058">
    <property type="entry name" value="AB_hydrolase_fold"/>
</dbReference>
<dbReference type="InterPro" id="IPR051218">
    <property type="entry name" value="Sec_MonoDiacylglyc_Lipase"/>
</dbReference>
<dbReference type="PANTHER" id="PTHR45856">
    <property type="entry name" value="ALPHA/BETA-HYDROLASES SUPERFAMILY PROTEIN"/>
    <property type="match status" value="1"/>
</dbReference>
<dbReference type="SUPFAM" id="SSF53474">
    <property type="entry name" value="alpha/beta-Hydrolases"/>
    <property type="match status" value="1"/>
</dbReference>
<dbReference type="AlphaFoldDB" id="G0UT25"/>
<dbReference type="EMBL" id="HE575321">
    <property type="protein sequence ID" value="CCC92538.1"/>
    <property type="molecule type" value="Genomic_DNA"/>
</dbReference>
<evidence type="ECO:0000313" key="2">
    <source>
        <dbReference type="EMBL" id="CCC92538.1"/>
    </source>
</evidence>